<proteinExistence type="predicted"/>
<evidence type="ECO:0000313" key="1">
    <source>
        <dbReference type="EMBL" id="SVB13218.1"/>
    </source>
</evidence>
<gene>
    <name evidence="1" type="ORF">METZ01_LOCUS166072</name>
</gene>
<accession>A0A382BHB7</accession>
<feature type="non-terminal residue" evidence="1">
    <location>
        <position position="73"/>
    </location>
</feature>
<dbReference type="AlphaFoldDB" id="A0A382BHB7"/>
<reference evidence="1" key="1">
    <citation type="submission" date="2018-05" db="EMBL/GenBank/DDBJ databases">
        <authorList>
            <person name="Lanie J.A."/>
            <person name="Ng W.-L."/>
            <person name="Kazmierczak K.M."/>
            <person name="Andrzejewski T.M."/>
            <person name="Davidsen T.M."/>
            <person name="Wayne K.J."/>
            <person name="Tettelin H."/>
            <person name="Glass J.I."/>
            <person name="Rusch D."/>
            <person name="Podicherti R."/>
            <person name="Tsui H.-C.T."/>
            <person name="Winkler M.E."/>
        </authorList>
    </citation>
    <scope>NUCLEOTIDE SEQUENCE</scope>
</reference>
<name>A0A382BHB7_9ZZZZ</name>
<sequence>MIKNQSNKEFLEILISSGVRFFSKNQPNNFYMLKINEILFKESTNNVDLKDINTIDELEKFIKKSDNCLLKNT</sequence>
<dbReference type="EMBL" id="UINC01029826">
    <property type="protein sequence ID" value="SVB13218.1"/>
    <property type="molecule type" value="Genomic_DNA"/>
</dbReference>
<organism evidence="1">
    <name type="scientific">marine metagenome</name>
    <dbReference type="NCBI Taxonomy" id="408172"/>
    <lineage>
        <taxon>unclassified sequences</taxon>
        <taxon>metagenomes</taxon>
        <taxon>ecological metagenomes</taxon>
    </lineage>
</organism>
<protein>
    <submittedName>
        <fullName evidence="1">Uncharacterized protein</fullName>
    </submittedName>
</protein>